<dbReference type="Proteomes" id="UP001161247">
    <property type="component" value="Chromosome 2"/>
</dbReference>
<dbReference type="GO" id="GO:0003676">
    <property type="term" value="F:nucleic acid binding"/>
    <property type="evidence" value="ECO:0007669"/>
    <property type="project" value="InterPro"/>
</dbReference>
<evidence type="ECO:0000313" key="4">
    <source>
        <dbReference type="EMBL" id="CAI9094947.1"/>
    </source>
</evidence>
<reference evidence="4" key="1">
    <citation type="submission" date="2023-03" db="EMBL/GenBank/DDBJ databases">
        <authorList>
            <person name="Julca I."/>
        </authorList>
    </citation>
    <scope>NUCLEOTIDE SEQUENCE</scope>
</reference>
<keyword evidence="1" id="KW-0863">Zinc-finger</keyword>
<evidence type="ECO:0000256" key="1">
    <source>
        <dbReference type="PROSITE-ProRule" id="PRU00047"/>
    </source>
</evidence>
<feature type="domain" description="CCHC-type" evidence="3">
    <location>
        <begin position="130"/>
        <end position="143"/>
    </location>
</feature>
<dbReference type="PANTHER" id="PTHR31286">
    <property type="entry name" value="GLYCINE-RICH CELL WALL STRUCTURAL PROTEIN 1.8-LIKE"/>
    <property type="match status" value="1"/>
</dbReference>
<evidence type="ECO:0000256" key="2">
    <source>
        <dbReference type="SAM" id="MobiDB-lite"/>
    </source>
</evidence>
<evidence type="ECO:0000313" key="5">
    <source>
        <dbReference type="Proteomes" id="UP001161247"/>
    </source>
</evidence>
<name>A0AAV1CK67_OLDCO</name>
<protein>
    <submittedName>
        <fullName evidence="4">OLC1v1030785C1</fullName>
    </submittedName>
</protein>
<dbReference type="InterPro" id="IPR040256">
    <property type="entry name" value="At4g02000-like"/>
</dbReference>
<dbReference type="PANTHER" id="PTHR31286:SF99">
    <property type="entry name" value="DUF4283 DOMAIN-CONTAINING PROTEIN"/>
    <property type="match status" value="1"/>
</dbReference>
<dbReference type="GO" id="GO:0008270">
    <property type="term" value="F:zinc ion binding"/>
    <property type="evidence" value="ECO:0007669"/>
    <property type="project" value="UniProtKB-KW"/>
</dbReference>
<sequence length="277" mass="31868">MERDYFFVTFTNQEDVTMVLEKGPWLIGNSYLYTQKWDNTFDAKVHRVRHLTVWTRLPGLPGHYCNNSFLRRISQLMGRVVHIDHQTDTKTRGKFARFAMEINLTMPLVSQFELRGRNQLVEYESLNCICMTCGRVGHFSQDCAYGEPKTVPPAEEDQPTGGQKAEANAGGNTDHTAGQKKQIFGEWMHAVKLGRQRIPYALRQIRGATTPHMDRSRFAALNSLKEDVLPDDTTKISGVSADFERRREYVPSTAQVVLRKEKPKEKEKAQTITMWRE</sequence>
<keyword evidence="5" id="KW-1185">Reference proteome</keyword>
<dbReference type="PROSITE" id="PS50158">
    <property type="entry name" value="ZF_CCHC"/>
    <property type="match status" value="1"/>
</dbReference>
<keyword evidence="1" id="KW-0479">Metal-binding</keyword>
<keyword evidence="1" id="KW-0862">Zinc</keyword>
<accession>A0AAV1CK67</accession>
<feature type="region of interest" description="Disordered" evidence="2">
    <location>
        <begin position="149"/>
        <end position="177"/>
    </location>
</feature>
<proteinExistence type="predicted"/>
<dbReference type="Pfam" id="PF14111">
    <property type="entry name" value="DUF4283"/>
    <property type="match status" value="1"/>
</dbReference>
<gene>
    <name evidence="4" type="ORF">OLC1_LOCUS6021</name>
</gene>
<organism evidence="4 5">
    <name type="scientific">Oldenlandia corymbosa var. corymbosa</name>
    <dbReference type="NCBI Taxonomy" id="529605"/>
    <lineage>
        <taxon>Eukaryota</taxon>
        <taxon>Viridiplantae</taxon>
        <taxon>Streptophyta</taxon>
        <taxon>Embryophyta</taxon>
        <taxon>Tracheophyta</taxon>
        <taxon>Spermatophyta</taxon>
        <taxon>Magnoliopsida</taxon>
        <taxon>eudicotyledons</taxon>
        <taxon>Gunneridae</taxon>
        <taxon>Pentapetalae</taxon>
        <taxon>asterids</taxon>
        <taxon>lamiids</taxon>
        <taxon>Gentianales</taxon>
        <taxon>Rubiaceae</taxon>
        <taxon>Rubioideae</taxon>
        <taxon>Spermacoceae</taxon>
        <taxon>Hedyotis-Oldenlandia complex</taxon>
        <taxon>Oldenlandia</taxon>
    </lineage>
</organism>
<evidence type="ECO:0000259" key="3">
    <source>
        <dbReference type="PROSITE" id="PS50158"/>
    </source>
</evidence>
<dbReference type="EMBL" id="OX459119">
    <property type="protein sequence ID" value="CAI9094947.1"/>
    <property type="molecule type" value="Genomic_DNA"/>
</dbReference>
<dbReference type="InterPro" id="IPR001878">
    <property type="entry name" value="Znf_CCHC"/>
</dbReference>
<dbReference type="AlphaFoldDB" id="A0AAV1CK67"/>
<dbReference type="InterPro" id="IPR025558">
    <property type="entry name" value="DUF4283"/>
</dbReference>